<gene>
    <name evidence="2" type="ORF">RN001_005886</name>
</gene>
<evidence type="ECO:0008006" key="4">
    <source>
        <dbReference type="Google" id="ProtNLM"/>
    </source>
</evidence>
<comment type="caution">
    <text evidence="2">The sequence shown here is derived from an EMBL/GenBank/DDBJ whole genome shotgun (WGS) entry which is preliminary data.</text>
</comment>
<evidence type="ECO:0000256" key="1">
    <source>
        <dbReference type="SAM" id="MobiDB-lite"/>
    </source>
</evidence>
<evidence type="ECO:0000313" key="3">
    <source>
        <dbReference type="Proteomes" id="UP001353858"/>
    </source>
</evidence>
<accession>A0AAN7PCF0</accession>
<evidence type="ECO:0000313" key="2">
    <source>
        <dbReference type="EMBL" id="KAK4882567.1"/>
    </source>
</evidence>
<feature type="compositionally biased region" description="Low complexity" evidence="1">
    <location>
        <begin position="94"/>
        <end position="107"/>
    </location>
</feature>
<dbReference type="AlphaFoldDB" id="A0AAN7PCF0"/>
<feature type="region of interest" description="Disordered" evidence="1">
    <location>
        <begin position="79"/>
        <end position="114"/>
    </location>
</feature>
<protein>
    <recommendedName>
        <fullName evidence="4">MADF domain-containing protein</fullName>
    </recommendedName>
</protein>
<organism evidence="2 3">
    <name type="scientific">Aquatica leii</name>
    <dbReference type="NCBI Taxonomy" id="1421715"/>
    <lineage>
        <taxon>Eukaryota</taxon>
        <taxon>Metazoa</taxon>
        <taxon>Ecdysozoa</taxon>
        <taxon>Arthropoda</taxon>
        <taxon>Hexapoda</taxon>
        <taxon>Insecta</taxon>
        <taxon>Pterygota</taxon>
        <taxon>Neoptera</taxon>
        <taxon>Endopterygota</taxon>
        <taxon>Coleoptera</taxon>
        <taxon>Polyphaga</taxon>
        <taxon>Elateriformia</taxon>
        <taxon>Elateroidea</taxon>
        <taxon>Lampyridae</taxon>
        <taxon>Luciolinae</taxon>
        <taxon>Aquatica</taxon>
    </lineage>
</organism>
<feature type="compositionally biased region" description="Polar residues" evidence="1">
    <location>
        <begin position="79"/>
        <end position="93"/>
    </location>
</feature>
<proteinExistence type="predicted"/>
<dbReference type="Proteomes" id="UP001353858">
    <property type="component" value="Unassembled WGS sequence"/>
</dbReference>
<name>A0AAN7PCF0_9COLE</name>
<sequence length="149" mass="17299">MKMSLRVELKKPFGIRSPKVVSITWVQCDTKWKGLVRQYKVIKKHNDTSGNENKYWKFYSVINDIMHKKPEIQPVAVCSSSRGLQENESSDGYSTPSSTPSTTPTRSNIKGRKKITENAIERRHQERIERQDRFLSVLETIAANMTRRE</sequence>
<keyword evidence="3" id="KW-1185">Reference proteome</keyword>
<dbReference type="EMBL" id="JARPUR010000002">
    <property type="protein sequence ID" value="KAK4882567.1"/>
    <property type="molecule type" value="Genomic_DNA"/>
</dbReference>
<reference evidence="3" key="1">
    <citation type="submission" date="2023-01" db="EMBL/GenBank/DDBJ databases">
        <title>Key to firefly adult light organ development and bioluminescence: homeobox transcription factors regulate luciferase expression and transportation to peroxisome.</title>
        <authorList>
            <person name="Fu X."/>
        </authorList>
    </citation>
    <scope>NUCLEOTIDE SEQUENCE [LARGE SCALE GENOMIC DNA]</scope>
</reference>